<evidence type="ECO:0000313" key="6">
    <source>
        <dbReference type="EMBL" id="PXW54026.1"/>
    </source>
</evidence>
<reference evidence="6 7" key="1">
    <citation type="submission" date="2018-05" db="EMBL/GenBank/DDBJ databases">
        <title>Genomic Encyclopedia of Type Strains, Phase IV (KMG-IV): sequencing the most valuable type-strain genomes for metagenomic binning, comparative biology and taxonomic classification.</title>
        <authorList>
            <person name="Goeker M."/>
        </authorList>
    </citation>
    <scope>NUCLEOTIDE SEQUENCE [LARGE SCALE GENOMIC DNA]</scope>
    <source>
        <strain evidence="6 7">DSM 6462</strain>
    </source>
</reference>
<feature type="domain" description="Glycosyl hydrolases family 39 N-terminal catalytic" evidence="5">
    <location>
        <begin position="7"/>
        <end position="480"/>
    </location>
</feature>
<gene>
    <name evidence="6" type="ORF">C7450_11255</name>
</gene>
<dbReference type="Gene3D" id="2.60.40.1500">
    <property type="entry name" value="Glycosyl hydrolase domain, family 39"/>
    <property type="match status" value="1"/>
</dbReference>
<evidence type="ECO:0000259" key="5">
    <source>
        <dbReference type="Pfam" id="PF01229"/>
    </source>
</evidence>
<dbReference type="AlphaFoldDB" id="A0A2V3TXD7"/>
<accession>A0A2V3TXD7</accession>
<dbReference type="PANTHER" id="PTHR12631">
    <property type="entry name" value="ALPHA-L-IDURONIDASE"/>
    <property type="match status" value="1"/>
</dbReference>
<dbReference type="Pfam" id="PF01229">
    <property type="entry name" value="Glyco_hydro_39"/>
    <property type="match status" value="1"/>
</dbReference>
<dbReference type="SUPFAM" id="SSF51445">
    <property type="entry name" value="(Trans)glycosidases"/>
    <property type="match status" value="1"/>
</dbReference>
<dbReference type="EMBL" id="QJJK01000012">
    <property type="protein sequence ID" value="PXW54026.1"/>
    <property type="molecule type" value="Genomic_DNA"/>
</dbReference>
<dbReference type="GO" id="GO:0004553">
    <property type="term" value="F:hydrolase activity, hydrolyzing O-glycosyl compounds"/>
    <property type="evidence" value="ECO:0007669"/>
    <property type="project" value="InterPro"/>
</dbReference>
<sequence>MADTTAIRVDLTGAATPFRRFWRSTGFSPAELLLEPEMQQTLAYVGGVPRHGIEYLRVHYMLDLVTAERFGRYDWTRLDRALDVISEYRLKPFFELMGNPSYLFTDLNARDQVHHWRDFMAELAHRYRQRFGAEELRSWYFETWNEPDIWWTLGGETGFNNYYDACHEGLRAVEPEITLGGPGVARRIPPIFKSFLAHCDTGENVFTGERGVRLDFISVHEKGARKHAEDLTPNSLAICQHEMMAVDYVRQHHPRFAHLPFINNECDPQIGWHIHHTWHALPYFAGLAAKIIDQHQRLIIDNEGVDYPVLSNDNGFLGRWGNRTHLAYFGDKDIKAAQNEHLTDIGALDQRVAEPEPFELIKKPALSVMELLAWLGEERLSVSGDPLDPDRDGLGVIATRLSGGDPAILVYYSVDSFRRSGERPVRLTFDNVAPGVYALALFRIEDGRGDPYSVWETLDDLDKPGVEALAAMRAAQEPALAIEQIHVSAANPQATIKLDIALPGVALAVLARRGDEGPSMPRDLKLTAYAGLNGAVNTVLFWQTGGSDSLELFDVFWSESENGPYRVVNPAPLLSTVYLHSAGGEAGFYKVQARDVFGRVSPPSPAVPGIAAAPSAAR</sequence>
<proteinExistence type="inferred from homology"/>
<dbReference type="GO" id="GO:0005975">
    <property type="term" value="P:carbohydrate metabolic process"/>
    <property type="evidence" value="ECO:0007669"/>
    <property type="project" value="InterPro"/>
</dbReference>
<dbReference type="Gene3D" id="3.20.20.80">
    <property type="entry name" value="Glycosidases"/>
    <property type="match status" value="1"/>
</dbReference>
<dbReference type="Proteomes" id="UP000248021">
    <property type="component" value="Unassembled WGS sequence"/>
</dbReference>
<dbReference type="InterPro" id="IPR017853">
    <property type="entry name" value="GH"/>
</dbReference>
<feature type="active site" description="Proton donor" evidence="4">
    <location>
        <position position="146"/>
    </location>
</feature>
<dbReference type="PANTHER" id="PTHR12631:SF8">
    <property type="entry name" value="ALPHA-L-IDURONIDASE"/>
    <property type="match status" value="1"/>
</dbReference>
<organism evidence="6 7">
    <name type="scientific">Chelatococcus asaccharovorans</name>
    <dbReference type="NCBI Taxonomy" id="28210"/>
    <lineage>
        <taxon>Bacteria</taxon>
        <taxon>Pseudomonadati</taxon>
        <taxon>Pseudomonadota</taxon>
        <taxon>Alphaproteobacteria</taxon>
        <taxon>Hyphomicrobiales</taxon>
        <taxon>Chelatococcaceae</taxon>
        <taxon>Chelatococcus</taxon>
    </lineage>
</organism>
<evidence type="ECO:0000256" key="3">
    <source>
        <dbReference type="ARBA" id="ARBA00023295"/>
    </source>
</evidence>
<dbReference type="PRINTS" id="PR00745">
    <property type="entry name" value="GLHYDRLASE39"/>
</dbReference>
<dbReference type="SMR" id="A0A2V3TXD7"/>
<keyword evidence="7" id="KW-1185">Reference proteome</keyword>
<comment type="caution">
    <text evidence="6">The sequence shown here is derived from an EMBL/GenBank/DDBJ whole genome shotgun (WGS) entry which is preliminary data.</text>
</comment>
<comment type="similarity">
    <text evidence="1">Belongs to the glycosyl hydrolase 39 family.</text>
</comment>
<dbReference type="InterPro" id="IPR049166">
    <property type="entry name" value="GH39_cat"/>
</dbReference>
<evidence type="ECO:0000256" key="2">
    <source>
        <dbReference type="ARBA" id="ARBA00022801"/>
    </source>
</evidence>
<keyword evidence="3" id="KW-0326">Glycosidase</keyword>
<protein>
    <submittedName>
        <fullName evidence="6">L-iduronidase</fullName>
    </submittedName>
</protein>
<keyword evidence="2" id="KW-0378">Hydrolase</keyword>
<evidence type="ECO:0000256" key="4">
    <source>
        <dbReference type="PIRSR" id="PIRSR600514-1"/>
    </source>
</evidence>
<dbReference type="SUPFAM" id="SSF51011">
    <property type="entry name" value="Glycosyl hydrolase domain"/>
    <property type="match status" value="1"/>
</dbReference>
<evidence type="ECO:0000256" key="1">
    <source>
        <dbReference type="ARBA" id="ARBA00008875"/>
    </source>
</evidence>
<name>A0A2V3TXD7_9HYPH</name>
<dbReference type="PROSITE" id="PS01027">
    <property type="entry name" value="GLYCOSYL_HYDROL_F39"/>
    <property type="match status" value="1"/>
</dbReference>
<dbReference type="InterPro" id="IPR000514">
    <property type="entry name" value="Glyco_hydro_39"/>
</dbReference>
<dbReference type="InterPro" id="IPR051923">
    <property type="entry name" value="Glycosyl_Hydrolase_39"/>
</dbReference>
<dbReference type="InterPro" id="IPR049165">
    <property type="entry name" value="GH39_as"/>
</dbReference>
<evidence type="ECO:0000313" key="7">
    <source>
        <dbReference type="Proteomes" id="UP000248021"/>
    </source>
</evidence>